<evidence type="ECO:0000313" key="2">
    <source>
        <dbReference type="EMBL" id="MCT8990226.1"/>
    </source>
</evidence>
<dbReference type="GO" id="GO:0005829">
    <property type="term" value="C:cytosol"/>
    <property type="evidence" value="ECO:0007669"/>
    <property type="project" value="TreeGrafter"/>
</dbReference>
<dbReference type="AlphaFoldDB" id="A0A9X2X8R6"/>
<feature type="domain" description="Cysteine-rich" evidence="1">
    <location>
        <begin position="11"/>
        <end position="92"/>
    </location>
</feature>
<dbReference type="GO" id="GO:0016491">
    <property type="term" value="F:oxidoreductase activity"/>
    <property type="evidence" value="ECO:0007669"/>
    <property type="project" value="UniProtKB-ARBA"/>
</dbReference>
<dbReference type="Pfam" id="PF02754">
    <property type="entry name" value="CCG"/>
    <property type="match status" value="2"/>
</dbReference>
<gene>
    <name evidence="2" type="ORF">NYR54_07945</name>
</gene>
<dbReference type="InterPro" id="IPR004017">
    <property type="entry name" value="Cys_rich_dom"/>
</dbReference>
<dbReference type="Proteomes" id="UP001149009">
    <property type="component" value="Unassembled WGS sequence"/>
</dbReference>
<protein>
    <submittedName>
        <fullName evidence="2">(Fe-S)-binding protein</fullName>
    </submittedName>
</protein>
<sequence>MDTRAPKPPRVGLFVTCLVDLFRPTVGFASVKLLEEAGCEVDVPMAQTCCGQPAYNSGDRADTIAIAKNTIEAFEEYDYVVAPSGSCAGMLKKHYPGLFAGEGMWEARAKALAEKTYELVSFLVDVMGVSAVKAAHDGTVTYHDSCSGLRELGIAEQPRRLLASVSGLKLVEMHDADVCCGFGGTFCVKYPDISNKIVEEKTANIAASGADTLLAGDLGCLMNMAGKLQRQGSAVKVRHVAEVLAGMDDGPAIGRGKD</sequence>
<reference evidence="2" key="1">
    <citation type="submission" date="2022-08" db="EMBL/GenBank/DDBJ databases">
        <title>Chelativorans sichuanense sp. nov., a paraffin oil-degrading bacterium isolated from a mixture of oil-based drill cuttings and paddy soil.</title>
        <authorList>
            <person name="Yu J."/>
            <person name="Liu H."/>
            <person name="Chen Q."/>
        </authorList>
    </citation>
    <scope>NUCLEOTIDE SEQUENCE</scope>
    <source>
        <strain evidence="2">SCAU 2101</strain>
    </source>
</reference>
<comment type="caution">
    <text evidence="2">The sequence shown here is derived from an EMBL/GenBank/DDBJ whole genome shotgun (WGS) entry which is preliminary data.</text>
</comment>
<dbReference type="PANTHER" id="PTHR30296">
    <property type="entry name" value="UNCHARACTERIZED PROTEIN YKGE"/>
    <property type="match status" value="1"/>
</dbReference>
<dbReference type="EMBL" id="JAODNV010000008">
    <property type="protein sequence ID" value="MCT8990226.1"/>
    <property type="molecule type" value="Genomic_DNA"/>
</dbReference>
<dbReference type="PANTHER" id="PTHR30296:SF0">
    <property type="entry name" value="LACTATE UTILIZATION PROTEIN A"/>
    <property type="match status" value="1"/>
</dbReference>
<organism evidence="2 3">
    <name type="scientific">Chelativorans petroleitrophicus</name>
    <dbReference type="NCBI Taxonomy" id="2975484"/>
    <lineage>
        <taxon>Bacteria</taxon>
        <taxon>Pseudomonadati</taxon>
        <taxon>Pseudomonadota</taxon>
        <taxon>Alphaproteobacteria</taxon>
        <taxon>Hyphomicrobiales</taxon>
        <taxon>Phyllobacteriaceae</taxon>
        <taxon>Chelativorans</taxon>
    </lineage>
</organism>
<evidence type="ECO:0000313" key="3">
    <source>
        <dbReference type="Proteomes" id="UP001149009"/>
    </source>
</evidence>
<proteinExistence type="predicted"/>
<evidence type="ECO:0000259" key="1">
    <source>
        <dbReference type="Pfam" id="PF02754"/>
    </source>
</evidence>
<keyword evidence="3" id="KW-1185">Reference proteome</keyword>
<accession>A0A9X2X8R6</accession>
<feature type="domain" description="Cysteine-rich" evidence="1">
    <location>
        <begin position="140"/>
        <end position="224"/>
    </location>
</feature>
<name>A0A9X2X8R6_9HYPH</name>